<dbReference type="InterPro" id="IPR036069">
    <property type="entry name" value="DUF34/NIF3_sf"/>
</dbReference>
<dbReference type="PANTHER" id="PTHR41774:SF1">
    <property type="entry name" value="NGG1P INTERACTING FACTOR NIF3"/>
    <property type="match status" value="1"/>
</dbReference>
<gene>
    <name evidence="1" type="ORF">GZ78_05770</name>
</gene>
<reference evidence="1 2" key="1">
    <citation type="submission" date="2014-06" db="EMBL/GenBank/DDBJ databases">
        <title>Whole Genome Sequences of Three Symbiotic Endozoicomonas Bacteria.</title>
        <authorList>
            <person name="Neave M.J."/>
            <person name="Apprill A."/>
            <person name="Voolstra C.R."/>
        </authorList>
    </citation>
    <scope>NUCLEOTIDE SEQUENCE [LARGE SCALE GENOMIC DNA]</scope>
    <source>
        <strain evidence="1 2">DSM 25634</strain>
    </source>
</reference>
<protein>
    <submittedName>
        <fullName evidence="1">NGG1p interacting factor 3 protein, NIF3</fullName>
    </submittedName>
</protein>
<dbReference type="Proteomes" id="UP000028073">
    <property type="component" value="Unassembled WGS sequence"/>
</dbReference>
<dbReference type="InterPro" id="IPR015867">
    <property type="entry name" value="N-reg_PII/ATP_PRibTrfase_C"/>
</dbReference>
<evidence type="ECO:0000313" key="2">
    <source>
        <dbReference type="Proteomes" id="UP000028073"/>
    </source>
</evidence>
<dbReference type="EMBL" id="JOKH01000001">
    <property type="protein sequence ID" value="KEQ19447.1"/>
    <property type="molecule type" value="Genomic_DNA"/>
</dbReference>
<keyword evidence="2" id="KW-1185">Reference proteome</keyword>
<organism evidence="1 2">
    <name type="scientific">Endozoicomonas numazuensis</name>
    <dbReference type="NCBI Taxonomy" id="1137799"/>
    <lineage>
        <taxon>Bacteria</taxon>
        <taxon>Pseudomonadati</taxon>
        <taxon>Pseudomonadota</taxon>
        <taxon>Gammaproteobacteria</taxon>
        <taxon>Oceanospirillales</taxon>
        <taxon>Endozoicomonadaceae</taxon>
        <taxon>Endozoicomonas</taxon>
    </lineage>
</organism>
<sequence length="104" mass="11864">MYKISVFIPESHLEAVKTAMFEAGAGRYDGCYDCCCWQTAGTGQFRPLQDSTPFLGQQGCIEQVKEFRVEMICKPQFLKATIAALKKSHPYEVPAFEYWQINIQ</sequence>
<dbReference type="RefSeq" id="WP_034833304.1">
    <property type="nucleotide sequence ID" value="NZ_JOKH01000001.1"/>
</dbReference>
<accession>A0A081NLX4</accession>
<dbReference type="AlphaFoldDB" id="A0A081NLX4"/>
<dbReference type="OrthoDB" id="9795763at2"/>
<dbReference type="PANTHER" id="PTHR41774">
    <property type="match status" value="1"/>
</dbReference>
<dbReference type="SUPFAM" id="SSF102705">
    <property type="entry name" value="NIF3 (NGG1p interacting factor 3)-like"/>
    <property type="match status" value="1"/>
</dbReference>
<dbReference type="Gene3D" id="3.30.70.120">
    <property type="match status" value="1"/>
</dbReference>
<name>A0A081NLX4_9GAMM</name>
<proteinExistence type="predicted"/>
<evidence type="ECO:0000313" key="1">
    <source>
        <dbReference type="EMBL" id="KEQ19447.1"/>
    </source>
</evidence>
<comment type="caution">
    <text evidence="1">The sequence shown here is derived from an EMBL/GenBank/DDBJ whole genome shotgun (WGS) entry which is preliminary data.</text>
</comment>
<dbReference type="STRING" id="1137799.GZ78_05770"/>
<dbReference type="eggNOG" id="COG3323">
    <property type="taxonomic scope" value="Bacteria"/>
</dbReference>